<dbReference type="Gene3D" id="3.40.190.290">
    <property type="match status" value="1"/>
</dbReference>
<reference evidence="8" key="1">
    <citation type="submission" date="2016-11" db="EMBL/GenBank/DDBJ databases">
        <authorList>
            <person name="Varghese N."/>
            <person name="Submissions S."/>
        </authorList>
    </citation>
    <scope>NUCLEOTIDE SEQUENCE [LARGE SCALE GENOMIC DNA]</scope>
    <source>
        <strain evidence="8">GAS401</strain>
    </source>
</reference>
<dbReference type="InterPro" id="IPR058163">
    <property type="entry name" value="LysR-type_TF_proteobact-type"/>
</dbReference>
<dbReference type="EMBL" id="LT670849">
    <property type="protein sequence ID" value="SHN79487.1"/>
    <property type="molecule type" value="Genomic_DNA"/>
</dbReference>
<protein>
    <submittedName>
        <fullName evidence="7">Transcriptional regulator, LysR family</fullName>
    </submittedName>
</protein>
<evidence type="ECO:0000256" key="3">
    <source>
        <dbReference type="ARBA" id="ARBA00023015"/>
    </source>
</evidence>
<dbReference type="PANTHER" id="PTHR30537">
    <property type="entry name" value="HTH-TYPE TRANSCRIPTIONAL REGULATOR"/>
    <property type="match status" value="1"/>
</dbReference>
<sequence length="298" mass="31994">MSDRLRELTAFVRAGETGSFSRVARELGVSQPSISRMVADLEARLGVKLLLRTTRHVTPTEAGRVFLARAQQILGDLDDAENAARGVDSLRGTLRVALSGALGAREVIPRLPGFVTQHPKLRIELLMSDRTEDLIAEGADMALRLGRLPDSGFGARLLGKAPRMAIASPGYLARKGMPRTLADLAGHDCILGPGLSSRSGWNFTRSGKAESVTVQGSITVTSADGVIACAKAGLGIAVASRWMCRTELEAGEVVPILSDYQLDWVELHAVYPTGRRPSLKVRTISDYLAAQLMHNEGD</sequence>
<dbReference type="AlphaFoldDB" id="A0A1M7U9B8"/>
<comment type="function">
    <text evidence="1">NodD regulates the expression of the nodABCFE genes which encode other nodulation proteins. NodD is also a negative regulator of its own expression. Binds flavonoids as inducers.</text>
</comment>
<dbReference type="FunFam" id="1.10.10.10:FF:000001">
    <property type="entry name" value="LysR family transcriptional regulator"/>
    <property type="match status" value="1"/>
</dbReference>
<dbReference type="Pfam" id="PF00126">
    <property type="entry name" value="HTH_1"/>
    <property type="match status" value="1"/>
</dbReference>
<dbReference type="InterPro" id="IPR036390">
    <property type="entry name" value="WH_DNA-bd_sf"/>
</dbReference>
<evidence type="ECO:0000313" key="7">
    <source>
        <dbReference type="EMBL" id="SHN79487.1"/>
    </source>
</evidence>
<dbReference type="RefSeq" id="WP_072820378.1">
    <property type="nucleotide sequence ID" value="NZ_LT670849.1"/>
</dbReference>
<accession>A0A1M7U9B8</accession>
<keyword evidence="4" id="KW-0238">DNA-binding</keyword>
<dbReference type="InterPro" id="IPR036388">
    <property type="entry name" value="WH-like_DNA-bd_sf"/>
</dbReference>
<gene>
    <name evidence="7" type="ORF">SAMN05444170_4036</name>
</gene>
<comment type="similarity">
    <text evidence="2">Belongs to the LysR transcriptional regulatory family.</text>
</comment>
<organism evidence="7 8">
    <name type="scientific">Bradyrhizobium erythrophlei</name>
    <dbReference type="NCBI Taxonomy" id="1437360"/>
    <lineage>
        <taxon>Bacteria</taxon>
        <taxon>Pseudomonadati</taxon>
        <taxon>Pseudomonadota</taxon>
        <taxon>Alphaproteobacteria</taxon>
        <taxon>Hyphomicrobiales</taxon>
        <taxon>Nitrobacteraceae</taxon>
        <taxon>Bradyrhizobium</taxon>
    </lineage>
</organism>
<name>A0A1M7U9B8_9BRAD</name>
<evidence type="ECO:0000256" key="1">
    <source>
        <dbReference type="ARBA" id="ARBA00003502"/>
    </source>
</evidence>
<dbReference type="Gene3D" id="1.10.10.10">
    <property type="entry name" value="Winged helix-like DNA-binding domain superfamily/Winged helix DNA-binding domain"/>
    <property type="match status" value="1"/>
</dbReference>
<evidence type="ECO:0000259" key="6">
    <source>
        <dbReference type="PROSITE" id="PS50931"/>
    </source>
</evidence>
<dbReference type="GO" id="GO:0003700">
    <property type="term" value="F:DNA-binding transcription factor activity"/>
    <property type="evidence" value="ECO:0007669"/>
    <property type="project" value="InterPro"/>
</dbReference>
<dbReference type="Proteomes" id="UP000184096">
    <property type="component" value="Chromosome I"/>
</dbReference>
<evidence type="ECO:0000256" key="2">
    <source>
        <dbReference type="ARBA" id="ARBA00009437"/>
    </source>
</evidence>
<keyword evidence="5" id="KW-0804">Transcription</keyword>
<dbReference type="CDD" id="cd08422">
    <property type="entry name" value="PBP2_CrgA_like"/>
    <property type="match status" value="1"/>
</dbReference>
<evidence type="ECO:0000313" key="8">
    <source>
        <dbReference type="Proteomes" id="UP000184096"/>
    </source>
</evidence>
<dbReference type="PANTHER" id="PTHR30537:SF66">
    <property type="entry name" value="IRON-REGULATED VIRULENCE REGULATORY PROTEIN IRGB"/>
    <property type="match status" value="1"/>
</dbReference>
<dbReference type="PROSITE" id="PS50931">
    <property type="entry name" value="HTH_LYSR"/>
    <property type="match status" value="1"/>
</dbReference>
<dbReference type="InterPro" id="IPR005119">
    <property type="entry name" value="LysR_subst-bd"/>
</dbReference>
<dbReference type="GO" id="GO:0006351">
    <property type="term" value="P:DNA-templated transcription"/>
    <property type="evidence" value="ECO:0007669"/>
    <property type="project" value="TreeGrafter"/>
</dbReference>
<dbReference type="SUPFAM" id="SSF53850">
    <property type="entry name" value="Periplasmic binding protein-like II"/>
    <property type="match status" value="1"/>
</dbReference>
<dbReference type="OrthoDB" id="9786526at2"/>
<feature type="domain" description="HTH lysR-type" evidence="6">
    <location>
        <begin position="3"/>
        <end position="60"/>
    </location>
</feature>
<dbReference type="SUPFAM" id="SSF46785">
    <property type="entry name" value="Winged helix' DNA-binding domain"/>
    <property type="match status" value="1"/>
</dbReference>
<proteinExistence type="inferred from homology"/>
<evidence type="ECO:0000256" key="4">
    <source>
        <dbReference type="ARBA" id="ARBA00023125"/>
    </source>
</evidence>
<keyword evidence="3" id="KW-0805">Transcription regulation</keyword>
<dbReference type="PRINTS" id="PR00039">
    <property type="entry name" value="HTHLYSR"/>
</dbReference>
<dbReference type="Pfam" id="PF03466">
    <property type="entry name" value="LysR_substrate"/>
    <property type="match status" value="1"/>
</dbReference>
<keyword evidence="8" id="KW-1185">Reference proteome</keyword>
<evidence type="ECO:0000256" key="5">
    <source>
        <dbReference type="ARBA" id="ARBA00023163"/>
    </source>
</evidence>
<dbReference type="GO" id="GO:0043565">
    <property type="term" value="F:sequence-specific DNA binding"/>
    <property type="evidence" value="ECO:0007669"/>
    <property type="project" value="TreeGrafter"/>
</dbReference>
<dbReference type="InterPro" id="IPR000847">
    <property type="entry name" value="LysR_HTH_N"/>
</dbReference>